<feature type="transmembrane region" description="Helical" evidence="1">
    <location>
        <begin position="34"/>
        <end position="51"/>
    </location>
</feature>
<evidence type="ECO:0000313" key="3">
    <source>
        <dbReference type="Proteomes" id="UP001220022"/>
    </source>
</evidence>
<feature type="transmembrane region" description="Helical" evidence="1">
    <location>
        <begin position="100"/>
        <end position="122"/>
    </location>
</feature>
<evidence type="ECO:0000313" key="2">
    <source>
        <dbReference type="EMBL" id="MDF2259091.1"/>
    </source>
</evidence>
<feature type="transmembrane region" description="Helical" evidence="1">
    <location>
        <begin position="128"/>
        <end position="146"/>
    </location>
</feature>
<dbReference type="Proteomes" id="UP001220022">
    <property type="component" value="Unassembled WGS sequence"/>
</dbReference>
<accession>A0ABT5Z5I2</accession>
<keyword evidence="1" id="KW-0472">Membrane</keyword>
<protein>
    <submittedName>
        <fullName evidence="2">DUF1453 family protein</fullName>
    </submittedName>
</protein>
<dbReference type="EMBL" id="JARHTQ010000020">
    <property type="protein sequence ID" value="MDF2259091.1"/>
    <property type="molecule type" value="Genomic_DNA"/>
</dbReference>
<evidence type="ECO:0000256" key="1">
    <source>
        <dbReference type="SAM" id="Phobius"/>
    </source>
</evidence>
<sequence length="163" mass="16990">MSGLADVAVIIAVVVLVLVRQLKPQKVADGSRWWVLPAVLVFLSVRHSGLLDARHEALSVGLLAAEILVGAGMGAAWAFTTRVWRENDGAVWAKGTKATVAAWTGGVVLRIGLAGLGAVLGVHQGSGATMLALAATLLVRTGLVVWRARELEQPAYRVTAAAP</sequence>
<keyword evidence="1" id="KW-0812">Transmembrane</keyword>
<keyword evidence="1" id="KW-1133">Transmembrane helix</keyword>
<reference evidence="2 3" key="1">
    <citation type="submission" date="2023-03" db="EMBL/GenBank/DDBJ databases">
        <title>Draft genome sequence of type strain Streptomyces ferralitis JCM 14344.</title>
        <authorList>
            <person name="Klaysubun C."/>
            <person name="Duangmal K."/>
        </authorList>
    </citation>
    <scope>NUCLEOTIDE SEQUENCE [LARGE SCALE GENOMIC DNA]</scope>
    <source>
        <strain evidence="2 3">JCM 14344</strain>
    </source>
</reference>
<feature type="transmembrane region" description="Helical" evidence="1">
    <location>
        <begin position="57"/>
        <end position="79"/>
    </location>
</feature>
<gene>
    <name evidence="2" type="ORF">P2L57_26270</name>
</gene>
<feature type="transmembrane region" description="Helical" evidence="1">
    <location>
        <begin position="6"/>
        <end position="22"/>
    </location>
</feature>
<dbReference type="RefSeq" id="WP_275818556.1">
    <property type="nucleotide sequence ID" value="NZ_BAAANM010000010.1"/>
</dbReference>
<proteinExistence type="predicted"/>
<keyword evidence="3" id="KW-1185">Reference proteome</keyword>
<name>A0ABT5Z5I2_9ACTN</name>
<organism evidence="2 3">
    <name type="scientific">Streptantibioticus ferralitis</name>
    <dbReference type="NCBI Taxonomy" id="236510"/>
    <lineage>
        <taxon>Bacteria</taxon>
        <taxon>Bacillati</taxon>
        <taxon>Actinomycetota</taxon>
        <taxon>Actinomycetes</taxon>
        <taxon>Kitasatosporales</taxon>
        <taxon>Streptomycetaceae</taxon>
        <taxon>Streptantibioticus</taxon>
    </lineage>
</organism>
<comment type="caution">
    <text evidence="2">The sequence shown here is derived from an EMBL/GenBank/DDBJ whole genome shotgun (WGS) entry which is preliminary data.</text>
</comment>